<comment type="caution">
    <text evidence="2">The sequence shown here is derived from an EMBL/GenBank/DDBJ whole genome shotgun (WGS) entry which is preliminary data.</text>
</comment>
<keyword evidence="3" id="KW-1185">Reference proteome</keyword>
<reference evidence="2" key="1">
    <citation type="submission" date="2020-12" db="EMBL/GenBank/DDBJ databases">
        <title>Leucobacter sp. CAS1, isolated from Chromium sludge.</title>
        <authorList>
            <person name="Xu Z."/>
        </authorList>
    </citation>
    <scope>NUCLEOTIDE SEQUENCE</scope>
    <source>
        <strain evidence="2">CSA1</strain>
    </source>
</reference>
<dbReference type="InterPro" id="IPR021414">
    <property type="entry name" value="DUF3054"/>
</dbReference>
<dbReference type="Pfam" id="PF11255">
    <property type="entry name" value="DUF3054"/>
    <property type="match status" value="1"/>
</dbReference>
<dbReference type="Proteomes" id="UP000608530">
    <property type="component" value="Unassembled WGS sequence"/>
</dbReference>
<evidence type="ECO:0000313" key="2">
    <source>
        <dbReference type="EMBL" id="MBK0419372.1"/>
    </source>
</evidence>
<dbReference type="AlphaFoldDB" id="A0A934UVY5"/>
<evidence type="ECO:0000313" key="3">
    <source>
        <dbReference type="Proteomes" id="UP000608530"/>
    </source>
</evidence>
<gene>
    <name evidence="2" type="ORF">JD276_10030</name>
</gene>
<proteinExistence type="predicted"/>
<organism evidence="2 3">
    <name type="scientific">Leucobacter chromiisoli</name>
    <dbReference type="NCBI Taxonomy" id="2796471"/>
    <lineage>
        <taxon>Bacteria</taxon>
        <taxon>Bacillati</taxon>
        <taxon>Actinomycetota</taxon>
        <taxon>Actinomycetes</taxon>
        <taxon>Micrococcales</taxon>
        <taxon>Microbacteriaceae</taxon>
        <taxon>Leucobacter</taxon>
    </lineage>
</organism>
<feature type="transmembrane region" description="Helical" evidence="1">
    <location>
        <begin position="99"/>
        <end position="124"/>
    </location>
</feature>
<feature type="transmembrane region" description="Helical" evidence="1">
    <location>
        <begin position="75"/>
        <end position="93"/>
    </location>
</feature>
<evidence type="ECO:0000256" key="1">
    <source>
        <dbReference type="SAM" id="Phobius"/>
    </source>
</evidence>
<accession>A0A934UVY5</accession>
<protein>
    <submittedName>
        <fullName evidence="2">DUF3054 domain-containing protein</fullName>
    </submittedName>
</protein>
<name>A0A934UVY5_9MICO</name>
<keyword evidence="1" id="KW-0472">Membrane</keyword>
<keyword evidence="1" id="KW-0812">Transmembrane</keyword>
<sequence length="130" mass="13990">MNTDRRTAPKPPIIAFALVADALFVVLFAALGRSSHAREATFVGLVETAWPFLVGLAVVWLAARVWRAPLRIVRSGVPLWVGTVAIGMLLRALTGAGTAMPFVIVATVSVGVFLLGWRGIAVLFQRALRR</sequence>
<feature type="transmembrane region" description="Helical" evidence="1">
    <location>
        <begin position="12"/>
        <end position="30"/>
    </location>
</feature>
<dbReference type="EMBL" id="JAEHOH010000012">
    <property type="protein sequence ID" value="MBK0419372.1"/>
    <property type="molecule type" value="Genomic_DNA"/>
</dbReference>
<feature type="transmembrane region" description="Helical" evidence="1">
    <location>
        <begin position="42"/>
        <end position="63"/>
    </location>
</feature>
<dbReference type="RefSeq" id="WP_200115505.1">
    <property type="nucleotide sequence ID" value="NZ_JAEHOH010000012.1"/>
</dbReference>
<keyword evidence="1" id="KW-1133">Transmembrane helix</keyword>